<dbReference type="InterPro" id="IPR000577">
    <property type="entry name" value="Carb_kinase_FGGY"/>
</dbReference>
<dbReference type="PIRSF" id="PIRSF000538">
    <property type="entry name" value="GlpK"/>
    <property type="match status" value="1"/>
</dbReference>
<dbReference type="Pfam" id="PF00370">
    <property type="entry name" value="FGGY_N"/>
    <property type="match status" value="1"/>
</dbReference>
<evidence type="ECO:0000313" key="6">
    <source>
        <dbReference type="EMBL" id="MEK0083923.1"/>
    </source>
</evidence>
<proteinExistence type="inferred from homology"/>
<dbReference type="InterPro" id="IPR018485">
    <property type="entry name" value="FGGY_C"/>
</dbReference>
<dbReference type="RefSeq" id="WP_418159774.1">
    <property type="nucleotide sequence ID" value="NZ_JBBLZC010000011.1"/>
</dbReference>
<dbReference type="Proteomes" id="UP001375743">
    <property type="component" value="Unassembled WGS sequence"/>
</dbReference>
<keyword evidence="2" id="KW-0808">Transferase</keyword>
<feature type="domain" description="Carbohydrate kinase FGGY C-terminal" evidence="5">
    <location>
        <begin position="260"/>
        <end position="451"/>
    </location>
</feature>
<evidence type="ECO:0000256" key="1">
    <source>
        <dbReference type="ARBA" id="ARBA00009156"/>
    </source>
</evidence>
<dbReference type="Gene3D" id="3.30.420.40">
    <property type="match status" value="2"/>
</dbReference>
<comment type="similarity">
    <text evidence="1">Belongs to the FGGY kinase family.</text>
</comment>
<dbReference type="Pfam" id="PF02782">
    <property type="entry name" value="FGGY_C"/>
    <property type="match status" value="1"/>
</dbReference>
<organism evidence="6 7">
    <name type="scientific">Benzoatithermus flavus</name>
    <dbReference type="NCBI Taxonomy" id="3108223"/>
    <lineage>
        <taxon>Bacteria</taxon>
        <taxon>Pseudomonadati</taxon>
        <taxon>Pseudomonadota</taxon>
        <taxon>Alphaproteobacteria</taxon>
        <taxon>Geminicoccales</taxon>
        <taxon>Geminicoccaceae</taxon>
        <taxon>Benzoatithermus</taxon>
    </lineage>
</organism>
<dbReference type="InterPro" id="IPR050406">
    <property type="entry name" value="FGGY_Carb_Kinase"/>
</dbReference>
<reference evidence="6 7" key="1">
    <citation type="submission" date="2024-01" db="EMBL/GenBank/DDBJ databases">
        <title>Multi-omics insights into the function and evolution of sodium benzoate biodegradation pathways in Benzoatithermus flavus gen. nov., sp. nov. from hot spring.</title>
        <authorList>
            <person name="Hu C.-J."/>
            <person name="Li W.-J."/>
        </authorList>
    </citation>
    <scope>NUCLEOTIDE SEQUENCE [LARGE SCALE GENOMIC DNA]</scope>
    <source>
        <strain evidence="6 7">SYSU G07066</strain>
    </source>
</reference>
<dbReference type="PANTHER" id="PTHR43095">
    <property type="entry name" value="SUGAR KINASE"/>
    <property type="match status" value="1"/>
</dbReference>
<dbReference type="SUPFAM" id="SSF53067">
    <property type="entry name" value="Actin-like ATPase domain"/>
    <property type="match status" value="2"/>
</dbReference>
<dbReference type="CDD" id="cd07773">
    <property type="entry name" value="ASKHA_NBD_FGGY_FK"/>
    <property type="match status" value="1"/>
</dbReference>
<protein>
    <submittedName>
        <fullName evidence="6">FGGY family carbohydrate kinase</fullName>
    </submittedName>
</protein>
<accession>A0ABU8XRX3</accession>
<dbReference type="PANTHER" id="PTHR43095:SF5">
    <property type="entry name" value="XYLULOSE KINASE"/>
    <property type="match status" value="1"/>
</dbReference>
<evidence type="ECO:0000256" key="2">
    <source>
        <dbReference type="ARBA" id="ARBA00022679"/>
    </source>
</evidence>
<feature type="domain" description="Carbohydrate kinase FGGY N-terminal" evidence="4">
    <location>
        <begin position="8"/>
        <end position="249"/>
    </location>
</feature>
<dbReference type="InterPro" id="IPR018484">
    <property type="entry name" value="FGGY_N"/>
</dbReference>
<evidence type="ECO:0000256" key="3">
    <source>
        <dbReference type="ARBA" id="ARBA00022777"/>
    </source>
</evidence>
<keyword evidence="7" id="KW-1185">Reference proteome</keyword>
<keyword evidence="3 6" id="KW-0418">Kinase</keyword>
<evidence type="ECO:0000313" key="7">
    <source>
        <dbReference type="Proteomes" id="UP001375743"/>
    </source>
</evidence>
<comment type="caution">
    <text evidence="6">The sequence shown here is derived from an EMBL/GenBank/DDBJ whole genome shotgun (WGS) entry which is preliminary data.</text>
</comment>
<evidence type="ECO:0000259" key="5">
    <source>
        <dbReference type="Pfam" id="PF02782"/>
    </source>
</evidence>
<dbReference type="GO" id="GO:0016301">
    <property type="term" value="F:kinase activity"/>
    <property type="evidence" value="ECO:0007669"/>
    <property type="project" value="UniProtKB-KW"/>
</dbReference>
<sequence>MRGSDPLLLGIDAGTTNTKAVIAAPDGRVVAAASEPTPVIYPQPEWAEYEPEALWRSCIAAIRAAVAQLDDPGRVRGLAIASMAETAVPLDAAGRPTFPAIAWFDKRARPQLDRLVAKIGAERLFEISGLAAEPIFGLLKLLWLQENAPEAFARTRRWLNVADYLAWRFCGVAATDHSLACRTFAYDLARTRWAEDLLHAVGIDPGLMAPLARSGEALGRLLPEAATATGLAPDCVVAVGGHDHVVGALAADALRPGVLLNSLGTTEALLRAVERPVMDRELARRGLSQGVIVVDRPCWYVVGGLFTAGGAVEWFRRAIAAGAPYETLVAEAEAAPVGSLGTGFLPHLRLGTPPHPDGQARGAFFGLSTDTTRGCLFRALLEGIAADARLCAEAMQSLVASAGPEEIRVIGGGSRNDLYLRIKAATWNRPLAVLDMPEAVALGAACLAGIGAGIYAGRDEMRAGLRRAEREVRPDPAWAALYGCLVEEVYRKGYPALRPLHEASRACLARQGTG</sequence>
<gene>
    <name evidence="6" type="ORF">U1T56_12240</name>
</gene>
<dbReference type="EMBL" id="JBBLZC010000011">
    <property type="protein sequence ID" value="MEK0083923.1"/>
    <property type="molecule type" value="Genomic_DNA"/>
</dbReference>
<name>A0ABU8XRX3_9PROT</name>
<evidence type="ECO:0000259" key="4">
    <source>
        <dbReference type="Pfam" id="PF00370"/>
    </source>
</evidence>
<dbReference type="InterPro" id="IPR043129">
    <property type="entry name" value="ATPase_NBD"/>
</dbReference>